<evidence type="ECO:0000313" key="5">
    <source>
        <dbReference type="Proteomes" id="UP000440668"/>
    </source>
</evidence>
<dbReference type="GO" id="GO:0003677">
    <property type="term" value="F:DNA binding"/>
    <property type="evidence" value="ECO:0007669"/>
    <property type="project" value="InterPro"/>
</dbReference>
<evidence type="ECO:0000256" key="2">
    <source>
        <dbReference type="ARBA" id="ARBA00022840"/>
    </source>
</evidence>
<dbReference type="GO" id="GO:0005524">
    <property type="term" value="F:ATP binding"/>
    <property type="evidence" value="ECO:0007669"/>
    <property type="project" value="UniProtKB-KW"/>
</dbReference>
<dbReference type="SUPFAM" id="SSF52540">
    <property type="entry name" value="P-loop containing nucleoside triphosphate hydrolases"/>
    <property type="match status" value="1"/>
</dbReference>
<evidence type="ECO:0000256" key="1">
    <source>
        <dbReference type="ARBA" id="ARBA00022741"/>
    </source>
</evidence>
<dbReference type="GO" id="GO:0005737">
    <property type="term" value="C:cytoplasm"/>
    <property type="evidence" value="ECO:0007669"/>
    <property type="project" value="TreeGrafter"/>
</dbReference>
<name>A0A6N7ZL23_9MICO</name>
<dbReference type="PROSITE" id="PS50043">
    <property type="entry name" value="HTH_LUXR_2"/>
    <property type="match status" value="1"/>
</dbReference>
<protein>
    <submittedName>
        <fullName evidence="4">AAA family ATPase</fullName>
    </submittedName>
</protein>
<dbReference type="InterPro" id="IPR036388">
    <property type="entry name" value="WH-like_DNA-bd_sf"/>
</dbReference>
<dbReference type="Pfam" id="PF00196">
    <property type="entry name" value="GerE"/>
    <property type="match status" value="1"/>
</dbReference>
<evidence type="ECO:0000259" key="3">
    <source>
        <dbReference type="PROSITE" id="PS50043"/>
    </source>
</evidence>
<dbReference type="InterPro" id="IPR016032">
    <property type="entry name" value="Sig_transdc_resp-reg_C-effctor"/>
</dbReference>
<dbReference type="CDD" id="cd06170">
    <property type="entry name" value="LuxR_C_like"/>
    <property type="match status" value="1"/>
</dbReference>
<dbReference type="InterPro" id="IPR027417">
    <property type="entry name" value="P-loop_NTPase"/>
</dbReference>
<gene>
    <name evidence="4" type="ORF">GJV82_13445</name>
</gene>
<dbReference type="Pfam" id="PF13191">
    <property type="entry name" value="AAA_16"/>
    <property type="match status" value="1"/>
</dbReference>
<evidence type="ECO:0000313" key="4">
    <source>
        <dbReference type="EMBL" id="MTG89939.1"/>
    </source>
</evidence>
<dbReference type="GO" id="GO:0006355">
    <property type="term" value="P:regulation of DNA-templated transcription"/>
    <property type="evidence" value="ECO:0007669"/>
    <property type="project" value="InterPro"/>
</dbReference>
<dbReference type="PRINTS" id="PR00038">
    <property type="entry name" value="HTHLUXR"/>
</dbReference>
<organism evidence="4 5">
    <name type="scientific">Cellulosimicrobium composti</name>
    <dbReference type="NCBI Taxonomy" id="2672572"/>
    <lineage>
        <taxon>Bacteria</taxon>
        <taxon>Bacillati</taxon>
        <taxon>Actinomycetota</taxon>
        <taxon>Actinomycetes</taxon>
        <taxon>Micrococcales</taxon>
        <taxon>Promicromonosporaceae</taxon>
        <taxon>Cellulosimicrobium</taxon>
    </lineage>
</organism>
<dbReference type="InterPro" id="IPR000792">
    <property type="entry name" value="Tscrpt_reg_LuxR_C"/>
</dbReference>
<dbReference type="EMBL" id="WMKA01000033">
    <property type="protein sequence ID" value="MTG89939.1"/>
    <property type="molecule type" value="Genomic_DNA"/>
</dbReference>
<accession>A0A6N7ZL23</accession>
<dbReference type="SUPFAM" id="SSF46894">
    <property type="entry name" value="C-terminal effector domain of the bipartite response regulators"/>
    <property type="match status" value="1"/>
</dbReference>
<keyword evidence="2" id="KW-0067">ATP-binding</keyword>
<dbReference type="RefSeq" id="WP_318657636.1">
    <property type="nucleotide sequence ID" value="NZ_WMKA01000033.1"/>
</dbReference>
<feature type="domain" description="HTH luxR-type" evidence="3">
    <location>
        <begin position="843"/>
        <end position="908"/>
    </location>
</feature>
<dbReference type="SMART" id="SM00421">
    <property type="entry name" value="HTH_LUXR"/>
    <property type="match status" value="1"/>
</dbReference>
<dbReference type="Proteomes" id="UP000440668">
    <property type="component" value="Unassembled WGS sequence"/>
</dbReference>
<keyword evidence="1" id="KW-0547">Nucleotide-binding</keyword>
<dbReference type="Gene3D" id="1.10.10.10">
    <property type="entry name" value="Winged helix-like DNA-binding domain superfamily/Winged helix DNA-binding domain"/>
    <property type="match status" value="1"/>
</dbReference>
<sequence length="910" mass="97390">MIRGRGAEQERLERLLGDVREGRSRALVVAGEAGVGKSALLEHVADAASGCRVVRATGVQAEAELAFATLHQLCAPLLGHLDALPGPQSDALRTAFGLQDGPAPDRFLLGLAVLGLLAEAASEGPLVCLVDDAQWLDHASAQVLGFVARRLATESVALVFGRRGAEPDPTLAGIPEMAVGGLPAADAQALLDSVVRGPLDPRVRDRIVAETRGNPLAILELPRGLTHAQLAAGLGADHPGGLTARIEDSFRRRLDRLSPGQRRLALVAATEPLGDAALLWRAAEVLRVSPDAADPAALSDLLRWTTTRVSFRHPLARSAVYRSAGVEERREVHHALATVTDPAVDADRRAWHLAQATAGPDEDVAAELERSAAHAQARGGYAAAAAFLDRATVLTPDPAARASRALAAAEAHDLAGDPDEALRLLAATQAAPLTGAQAARVDLLRAEIVHARSRGDDAPPLLLHAARRLEPFDVPLARDTYLEALAAAQFAGRAVAGGVLGVAEAARRAPSPAGPPRARDLLLDAMTLLATDGYPAAAPRLARALEEFRATTTDEDALRWDWLACRVASLLWDHEAWTELADRTVRLARGTGALRALPVGLAFQLAPRVLAGELDAVASLSEEMDAAADATGVVHLPYGSMLQAAWRGREAEATATIESFVEASRARGEGMVLIAGHTARAILYNGLGRHDLALAAGERASANEDALAWYNWALVELVEAAVRCREHDRARDGLERLAERTAASGTDWALGVEARSRALVAGDDAETHHREAISRLRRTPVRVDLARAHLLYGEWLRRARRRLDARHELRTAYDLFCSMGLEAFAERARQELEATGETARRRAVDARTELTKREAQIVRLARDGLSNPEIGTRLFLSPRTVEYHLHKVFAKLGIASRTELARALDRSSTP</sequence>
<proteinExistence type="predicted"/>
<dbReference type="InterPro" id="IPR041664">
    <property type="entry name" value="AAA_16"/>
</dbReference>
<dbReference type="PANTHER" id="PTHR16305">
    <property type="entry name" value="TESTICULAR SOLUBLE ADENYLYL CYCLASE"/>
    <property type="match status" value="1"/>
</dbReference>
<reference evidence="4 5" key="1">
    <citation type="submission" date="2019-11" db="EMBL/GenBank/DDBJ databases">
        <title>Cellulosimicrobium composti sp. nov. isolated from a compost.</title>
        <authorList>
            <person name="Yang Y."/>
        </authorList>
    </citation>
    <scope>NUCLEOTIDE SEQUENCE [LARGE SCALE GENOMIC DNA]</scope>
    <source>
        <strain evidence="4 5">BIT-GX5</strain>
    </source>
</reference>
<comment type="caution">
    <text evidence="4">The sequence shown here is derived from an EMBL/GenBank/DDBJ whole genome shotgun (WGS) entry which is preliminary data.</text>
</comment>
<dbReference type="AlphaFoldDB" id="A0A6N7ZL23"/>
<dbReference type="PANTHER" id="PTHR16305:SF35">
    <property type="entry name" value="TRANSCRIPTIONAL ACTIVATOR DOMAIN"/>
    <property type="match status" value="1"/>
</dbReference>
<dbReference type="GO" id="GO:0004016">
    <property type="term" value="F:adenylate cyclase activity"/>
    <property type="evidence" value="ECO:0007669"/>
    <property type="project" value="TreeGrafter"/>
</dbReference>